<sequence length="458" mass="49321">MLADVDGTGIDASGAFFETSDSVVVSAPSRDAQLKAAGIAVDLGAPMLIHQPGAEDAVEKEISRLGAQRRIQVSSEDPVDTSMEAETDAEDLALIDETVAVDAGDGHGITQIVDRGARATKESKTPVFATESTSLAAAATATAKHIPVTVLSYPDPRVTRESMDQVKGKKVLALGQDFGSSEYLNGAVDMAANGELPGGGGLVFPGRRMIAFYGHPSGPALGQMGEQPPAEAVQVVQKWVDQYREHTDETIVPAFEVIATVASAGPGDDGNFTNETDPADLVPYIDAITEAGGYAVIDLQPGLDTFKDQAVLYEELLKRPNVGLALDAEWKLQPGQTPAAQVGSADAAEINEVTQWLADLTRKHKLPQKALIVHQFQVAMLPDRHNINTDHPELSFILHADGHGTPGEKFDTWNILLENLDPRFFVAWKNFIDEDKPMFTPEQTYTQVNPRPWFVSYQ</sequence>
<name>A0A2N6T7K5_9CORY</name>
<dbReference type="EMBL" id="PNHG01000002">
    <property type="protein sequence ID" value="PMC65311.1"/>
    <property type="molecule type" value="Genomic_DNA"/>
</dbReference>
<protein>
    <submittedName>
        <fullName evidence="1">Cell wall-binding repeat 2 family protein</fullName>
    </submittedName>
</protein>
<evidence type="ECO:0000313" key="2">
    <source>
        <dbReference type="Proteomes" id="UP000235836"/>
    </source>
</evidence>
<proteinExistence type="predicted"/>
<dbReference type="AlphaFoldDB" id="A0A2N6T7K5"/>
<accession>A0A2N6T7K5</accession>
<comment type="caution">
    <text evidence="1">The sequence shown here is derived from an EMBL/GenBank/DDBJ whole genome shotgun (WGS) entry which is preliminary data.</text>
</comment>
<reference evidence="1 2" key="1">
    <citation type="submission" date="2017-09" db="EMBL/GenBank/DDBJ databases">
        <title>Bacterial strain isolated from the female urinary microbiota.</title>
        <authorList>
            <person name="Thomas-White K."/>
            <person name="Kumar N."/>
            <person name="Forster S."/>
            <person name="Putonti C."/>
            <person name="Lawley T."/>
            <person name="Wolfe A.J."/>
        </authorList>
    </citation>
    <scope>NUCLEOTIDE SEQUENCE [LARGE SCALE GENOMIC DNA]</scope>
    <source>
        <strain evidence="1 2">UMB0792</strain>
    </source>
</reference>
<keyword evidence="2" id="KW-1185">Reference proteome</keyword>
<evidence type="ECO:0000313" key="1">
    <source>
        <dbReference type="EMBL" id="PMC65311.1"/>
    </source>
</evidence>
<organism evidence="1 2">
    <name type="scientific">Corynebacterium tuscaniense</name>
    <dbReference type="NCBI Taxonomy" id="302449"/>
    <lineage>
        <taxon>Bacteria</taxon>
        <taxon>Bacillati</taxon>
        <taxon>Actinomycetota</taxon>
        <taxon>Actinomycetes</taxon>
        <taxon>Mycobacteriales</taxon>
        <taxon>Corynebacteriaceae</taxon>
        <taxon>Corynebacterium</taxon>
    </lineage>
</organism>
<dbReference type="Proteomes" id="UP000235836">
    <property type="component" value="Unassembled WGS sequence"/>
</dbReference>
<gene>
    <name evidence="1" type="ORF">CJ203_02375</name>
</gene>